<feature type="transmembrane region" description="Helical" evidence="1">
    <location>
        <begin position="36"/>
        <end position="56"/>
    </location>
</feature>
<protein>
    <submittedName>
        <fullName evidence="2">Uncharacterized protein</fullName>
    </submittedName>
</protein>
<keyword evidence="1" id="KW-0812">Transmembrane</keyword>
<dbReference type="InterPro" id="IPR058064">
    <property type="entry name" value="STM2901-like"/>
</dbReference>
<comment type="caution">
    <text evidence="2">The sequence shown here is derived from an EMBL/GenBank/DDBJ whole genome shotgun (WGS) entry which is preliminary data.</text>
</comment>
<keyword evidence="3" id="KW-1185">Reference proteome</keyword>
<dbReference type="InterPro" id="IPR058522">
    <property type="entry name" value="DUF8209"/>
</dbReference>
<evidence type="ECO:0000256" key="1">
    <source>
        <dbReference type="SAM" id="Phobius"/>
    </source>
</evidence>
<gene>
    <name evidence="2" type="ORF">C8D90_101940</name>
</gene>
<name>A0A370R4Z4_9GAMM</name>
<reference evidence="2 3" key="1">
    <citation type="submission" date="2018-07" db="EMBL/GenBank/DDBJ databases">
        <title>Genomic Encyclopedia of Type Strains, Phase IV (KMG-IV): sequencing the most valuable type-strain genomes for metagenomic binning, comparative biology and taxonomic classification.</title>
        <authorList>
            <person name="Goeker M."/>
        </authorList>
    </citation>
    <scope>NUCLEOTIDE SEQUENCE [LARGE SCALE GENOMIC DNA]</scope>
    <source>
        <strain evidence="2 3">DSM 103736</strain>
    </source>
</reference>
<dbReference type="NCBIfam" id="NF045926">
    <property type="entry name" value="STM2901_fam"/>
    <property type="match status" value="1"/>
</dbReference>
<dbReference type="AlphaFoldDB" id="A0A370R4Z4"/>
<accession>A0A370R4Z4</accession>
<evidence type="ECO:0000313" key="3">
    <source>
        <dbReference type="Proteomes" id="UP000254848"/>
    </source>
</evidence>
<keyword evidence="1" id="KW-1133">Transmembrane helix</keyword>
<dbReference type="Pfam" id="PF26636">
    <property type="entry name" value="DUF8209"/>
    <property type="match status" value="1"/>
</dbReference>
<feature type="transmembrane region" description="Helical" evidence="1">
    <location>
        <begin position="12"/>
        <end position="30"/>
    </location>
</feature>
<evidence type="ECO:0000313" key="2">
    <source>
        <dbReference type="EMBL" id="RDK97490.1"/>
    </source>
</evidence>
<proteinExistence type="predicted"/>
<dbReference type="Proteomes" id="UP000254848">
    <property type="component" value="Unassembled WGS sequence"/>
</dbReference>
<dbReference type="EMBL" id="QRAP01000001">
    <property type="protein sequence ID" value="RDK97490.1"/>
    <property type="molecule type" value="Genomic_DNA"/>
</dbReference>
<organism evidence="2 3">
    <name type="scientific">Enterobacillus tribolii</name>
    <dbReference type="NCBI Taxonomy" id="1487935"/>
    <lineage>
        <taxon>Bacteria</taxon>
        <taxon>Pseudomonadati</taxon>
        <taxon>Pseudomonadota</taxon>
        <taxon>Gammaproteobacteria</taxon>
        <taxon>Enterobacterales</taxon>
        <taxon>Hafniaceae</taxon>
        <taxon>Enterobacillus</taxon>
    </lineage>
</organism>
<keyword evidence="1" id="KW-0472">Membrane</keyword>
<sequence>MDTVEELHGTYFYTGMGQLSAGELFFWVFIDKTMQQLGVGDVAAVAAIVSGAAILPTRQKPIGAKKGTSLASVTSRKVFGKTKFPMGVRMPTFVGNLVSGIRKVMVANIGSFAGRTVPVVG</sequence>